<keyword evidence="1" id="KW-0378">Hydrolase</keyword>
<dbReference type="Gene3D" id="3.40.50.1000">
    <property type="entry name" value="HAD superfamily/HAD-like"/>
    <property type="match status" value="2"/>
</dbReference>
<dbReference type="PANTHER" id="PTHR19288">
    <property type="entry name" value="4-NITROPHENYLPHOSPHATASE-RELATED"/>
    <property type="match status" value="1"/>
</dbReference>
<dbReference type="InterPro" id="IPR023214">
    <property type="entry name" value="HAD_sf"/>
</dbReference>
<dbReference type="PANTHER" id="PTHR19288:SF95">
    <property type="entry name" value="D-GLYCEROL 3-PHOSPHATE PHOSPHATASE"/>
    <property type="match status" value="1"/>
</dbReference>
<accession>A0ABX5VP23</accession>
<dbReference type="InterPro" id="IPR036412">
    <property type="entry name" value="HAD-like_sf"/>
</dbReference>
<name>A0ABX5VP23_9MICO</name>
<dbReference type="Pfam" id="PF13344">
    <property type="entry name" value="Hydrolase_6"/>
    <property type="match status" value="1"/>
</dbReference>
<dbReference type="GO" id="GO:0016787">
    <property type="term" value="F:hydrolase activity"/>
    <property type="evidence" value="ECO:0007669"/>
    <property type="project" value="UniProtKB-KW"/>
</dbReference>
<proteinExistence type="predicted"/>
<dbReference type="EMBL" id="CP040899">
    <property type="protein sequence ID" value="QDB79768.1"/>
    <property type="molecule type" value="Genomic_DNA"/>
</dbReference>
<organism evidence="1 2">
    <name type="scientific">Georgenia wutianyii</name>
    <dbReference type="NCBI Taxonomy" id="2585135"/>
    <lineage>
        <taxon>Bacteria</taxon>
        <taxon>Bacillati</taxon>
        <taxon>Actinomycetota</taxon>
        <taxon>Actinomycetes</taxon>
        <taxon>Micrococcales</taxon>
        <taxon>Bogoriellaceae</taxon>
        <taxon>Georgenia</taxon>
    </lineage>
</organism>
<evidence type="ECO:0000313" key="2">
    <source>
        <dbReference type="Proteomes" id="UP000313948"/>
    </source>
</evidence>
<dbReference type="Proteomes" id="UP000313948">
    <property type="component" value="Chromosome"/>
</dbReference>
<dbReference type="InterPro" id="IPR006357">
    <property type="entry name" value="HAD-SF_hydro_IIA"/>
</dbReference>
<dbReference type="NCBIfam" id="TIGR01460">
    <property type="entry name" value="HAD-SF-IIA"/>
    <property type="match status" value="1"/>
</dbReference>
<dbReference type="SUPFAM" id="SSF56784">
    <property type="entry name" value="HAD-like"/>
    <property type="match status" value="1"/>
</dbReference>
<dbReference type="Pfam" id="PF13242">
    <property type="entry name" value="Hydrolase_like"/>
    <property type="match status" value="1"/>
</dbReference>
<reference evidence="1 2" key="1">
    <citation type="submission" date="2019-05" db="EMBL/GenBank/DDBJ databases">
        <title>Georgenia *** sp. nov., and Georgenia *** sp. nov., isolated from the intestinal contents of plateau pika (Ochotona curzoniae) in the Qinghai-Tibet plateau of China.</title>
        <authorList>
            <person name="Tian Z."/>
        </authorList>
    </citation>
    <scope>NUCLEOTIDE SEQUENCE [LARGE SCALE GENOMIC DNA]</scope>
    <source>
        <strain evidence="1 2">Z294</strain>
    </source>
</reference>
<dbReference type="RefSeq" id="WP_139072107.1">
    <property type="nucleotide sequence ID" value="NZ_CP040899.1"/>
</dbReference>
<protein>
    <submittedName>
        <fullName evidence="1">HAD-IIA family hydrolase</fullName>
    </submittedName>
</protein>
<sequence length="356" mass="36739">MTATLIGSPPPCDVYDVGLYDLDGVVYLGAEAVVHAADAIAAAAERGLRPLYVTNNSSREPEEIAAQIDGFGVPCSPEQVVTSAQSVALLLQEVLEPGARVLPIGGQGLRTALEHAGFTLVASAADAPEAVVQGYAPHLSWHDLAEASYAIGAGARHVATNLDGSIPKERGVAPGNGALVRAVVEATGVQPLASGKPLPAIFRQAAERVGAQNPMAIGDRLDTDLEGARASGIPGLLVLTGVTSARDAVLAPAHQRPSMLATDLRGLLERHPEPRHVDDEGWWSCGAAVARVDDGTLVLVDDPTGPLGPSGEQRLSGDRPARVTLDGWRALCVAAWDAADSGRPVQPQDVPALTIG</sequence>
<evidence type="ECO:0000313" key="1">
    <source>
        <dbReference type="EMBL" id="QDB79768.1"/>
    </source>
</evidence>
<keyword evidence="2" id="KW-1185">Reference proteome</keyword>
<gene>
    <name evidence="1" type="ORF">FE251_10565</name>
</gene>